<dbReference type="EMBL" id="CAGA01000040">
    <property type="protein sequence ID" value="CCE32329.1"/>
    <property type="molecule type" value="Genomic_DNA"/>
</dbReference>
<sequence length="23" mass="2497">MGNSVGARLQEHDGRTQPDEPAM</sequence>
<evidence type="ECO:0000313" key="3">
    <source>
        <dbReference type="Proteomes" id="UP000016801"/>
    </source>
</evidence>
<feature type="compositionally biased region" description="Basic and acidic residues" evidence="1">
    <location>
        <begin position="9"/>
        <end position="23"/>
    </location>
</feature>
<name>M1WH26_CLAP2</name>
<dbReference type="Proteomes" id="UP000016801">
    <property type="component" value="Unassembled WGS sequence"/>
</dbReference>
<gene>
    <name evidence="2" type="ORF">CPUR_06189</name>
</gene>
<feature type="region of interest" description="Disordered" evidence="1">
    <location>
        <begin position="1"/>
        <end position="23"/>
    </location>
</feature>
<evidence type="ECO:0000256" key="1">
    <source>
        <dbReference type="SAM" id="MobiDB-lite"/>
    </source>
</evidence>
<comment type="caution">
    <text evidence="2">The sequence shown here is derived from an EMBL/GenBank/DDBJ whole genome shotgun (WGS) entry which is preliminary data.</text>
</comment>
<dbReference type="AlphaFoldDB" id="M1WH26"/>
<dbReference type="HOGENOM" id="CLU_3423263_0_0_1"/>
<organism evidence="2 3">
    <name type="scientific">Claviceps purpurea (strain 20.1)</name>
    <name type="common">Ergot fungus</name>
    <name type="synonym">Sphacelia segetum</name>
    <dbReference type="NCBI Taxonomy" id="1111077"/>
    <lineage>
        <taxon>Eukaryota</taxon>
        <taxon>Fungi</taxon>
        <taxon>Dikarya</taxon>
        <taxon>Ascomycota</taxon>
        <taxon>Pezizomycotina</taxon>
        <taxon>Sordariomycetes</taxon>
        <taxon>Hypocreomycetidae</taxon>
        <taxon>Hypocreales</taxon>
        <taxon>Clavicipitaceae</taxon>
        <taxon>Claviceps</taxon>
    </lineage>
</organism>
<keyword evidence="3" id="KW-1185">Reference proteome</keyword>
<evidence type="ECO:0000313" key="2">
    <source>
        <dbReference type="EMBL" id="CCE32329.1"/>
    </source>
</evidence>
<proteinExistence type="predicted"/>
<reference evidence="2 3" key="1">
    <citation type="journal article" date="2013" name="PLoS Genet.">
        <title>Plant-symbiotic fungi as chemical engineers: Multi-genome analysis of the Clavicipitaceae reveals dynamics of alkaloid loci.</title>
        <authorList>
            <person name="Schardl C.L."/>
            <person name="Young C.A."/>
            <person name="Hesse U."/>
            <person name="Amyotte S.G."/>
            <person name="Andreeva K."/>
            <person name="Calie P.J."/>
            <person name="Fleetwood D.J."/>
            <person name="Haws D.C."/>
            <person name="Moore N."/>
            <person name="Oeser B."/>
            <person name="Panaccione D.G."/>
            <person name="Schweri K.K."/>
            <person name="Voisey C.R."/>
            <person name="Farman M.L."/>
            <person name="Jaromczyk J.W."/>
            <person name="Roe B.A."/>
            <person name="O'Sullivan D.M."/>
            <person name="Scott B."/>
            <person name="Tudzynski P."/>
            <person name="An Z."/>
            <person name="Arnaoudova E.G."/>
            <person name="Bullock C.T."/>
            <person name="Charlton N.D."/>
            <person name="Chen L."/>
            <person name="Cox M."/>
            <person name="Dinkins R.D."/>
            <person name="Florea S."/>
            <person name="Glenn A.E."/>
            <person name="Gordon A."/>
            <person name="Gueldener U."/>
            <person name="Harris D.R."/>
            <person name="Hollin W."/>
            <person name="Jaromczyk J."/>
            <person name="Johnson R.D."/>
            <person name="Khan A.K."/>
            <person name="Leistner E."/>
            <person name="Leuchtmann A."/>
            <person name="Li C."/>
            <person name="Liu J."/>
            <person name="Liu J."/>
            <person name="Liu M."/>
            <person name="Mace W."/>
            <person name="Machado C."/>
            <person name="Nagabhyru P."/>
            <person name="Pan J."/>
            <person name="Schmid J."/>
            <person name="Sugawara K."/>
            <person name="Steiner U."/>
            <person name="Takach J.E."/>
            <person name="Tanaka E."/>
            <person name="Webb J.S."/>
            <person name="Wilson E.V."/>
            <person name="Wiseman J.L."/>
            <person name="Yoshida R."/>
            <person name="Zeng Z."/>
        </authorList>
    </citation>
    <scope>NUCLEOTIDE SEQUENCE [LARGE SCALE GENOMIC DNA]</scope>
    <source>
        <strain evidence="2 3">20.1</strain>
    </source>
</reference>
<dbReference type="VEuPathDB" id="FungiDB:CPUR_06189"/>
<accession>M1WH26</accession>
<protein>
    <submittedName>
        <fullName evidence="2">Uncharacterized protein</fullName>
    </submittedName>
</protein>